<gene>
    <name evidence="1" type="ORF">GpartN1_g1163.t1</name>
</gene>
<protein>
    <submittedName>
        <fullName evidence="1">Uncharacterized protein</fullName>
    </submittedName>
</protein>
<reference evidence="1" key="1">
    <citation type="journal article" date="2022" name="Proc. Natl. Acad. Sci. U.S.A.">
        <title>Life cycle and functional genomics of the unicellular red alga Galdieria for elucidating algal and plant evolution and industrial use.</title>
        <authorList>
            <person name="Hirooka S."/>
            <person name="Itabashi T."/>
            <person name="Ichinose T.M."/>
            <person name="Onuma R."/>
            <person name="Fujiwara T."/>
            <person name="Yamashita S."/>
            <person name="Jong L.W."/>
            <person name="Tomita R."/>
            <person name="Iwane A.H."/>
            <person name="Miyagishima S.Y."/>
        </authorList>
    </citation>
    <scope>NUCLEOTIDE SEQUENCE</scope>
    <source>
        <strain evidence="1">NBRC 102759</strain>
    </source>
</reference>
<dbReference type="Proteomes" id="UP001061958">
    <property type="component" value="Unassembled WGS sequence"/>
</dbReference>
<evidence type="ECO:0000313" key="2">
    <source>
        <dbReference type="Proteomes" id="UP001061958"/>
    </source>
</evidence>
<dbReference type="AlphaFoldDB" id="A0A9C7PTE9"/>
<accession>A0A9C7PTE9</accession>
<keyword evidence="2" id="KW-1185">Reference proteome</keyword>
<name>A0A9C7PTE9_9RHOD</name>
<comment type="caution">
    <text evidence="1">The sequence shown here is derived from an EMBL/GenBank/DDBJ whole genome shotgun (WGS) entry which is preliminary data.</text>
</comment>
<dbReference type="EMBL" id="BQMJ01000008">
    <property type="protein sequence ID" value="GJQ09372.1"/>
    <property type="molecule type" value="Genomic_DNA"/>
</dbReference>
<dbReference type="OrthoDB" id="2346at2759"/>
<sequence length="354" mass="40362">MRCLGFVPGTTIHSSPCRDSTISIAAVWKQRFCFRSVLKSSILRCRFSVLPFTCLIASETLNHSVPFRDRQQMLSTETPKIQGEWVGYSANYEMDTGKVIYVPEKWVPDAFIDWGVIVKGLEHMTSATLDGDLLRMKETLILPKVGCEEDAVAVDVSEHQIPYKSFEFVPFPDGSFSYGPDRLQGDDSRLLLTNVTVFHPTENDESHEWTRLGITVSFGTRTIQLVKEDWNLEYNGGQSLIGCGGNIQPFDDDQRLDPSDLLKFQKGTKITWSKDVGVEIEQETDCAVPWAVDKILFDWYLPANAHVRCFYGEEGRFCLQTGWLATPSQYLFISREYNQQEFIRATWFESKGEI</sequence>
<organism evidence="1 2">
    <name type="scientific">Galdieria partita</name>
    <dbReference type="NCBI Taxonomy" id="83374"/>
    <lineage>
        <taxon>Eukaryota</taxon>
        <taxon>Rhodophyta</taxon>
        <taxon>Bangiophyceae</taxon>
        <taxon>Galdieriales</taxon>
        <taxon>Galdieriaceae</taxon>
        <taxon>Galdieria</taxon>
    </lineage>
</organism>
<proteinExistence type="predicted"/>
<evidence type="ECO:0000313" key="1">
    <source>
        <dbReference type="EMBL" id="GJQ09372.1"/>
    </source>
</evidence>
<reference evidence="1" key="2">
    <citation type="submission" date="2022-01" db="EMBL/GenBank/DDBJ databases">
        <authorList>
            <person name="Hirooka S."/>
            <person name="Miyagishima S.Y."/>
        </authorList>
    </citation>
    <scope>NUCLEOTIDE SEQUENCE</scope>
    <source>
        <strain evidence="1">NBRC 102759</strain>
    </source>
</reference>